<evidence type="ECO:0000259" key="1">
    <source>
        <dbReference type="Pfam" id="PF14301"/>
    </source>
</evidence>
<protein>
    <submittedName>
        <fullName evidence="2">Phage tail protein</fullName>
    </submittedName>
</protein>
<dbReference type="PANTHER" id="PTHR34413">
    <property type="entry name" value="PROPHAGE TAIL FIBER ASSEMBLY PROTEIN HOMOLOG TFAE-RELATED-RELATED"/>
    <property type="match status" value="1"/>
</dbReference>
<dbReference type="RefSeq" id="WP_103253380.1">
    <property type="nucleotide sequence ID" value="NZ_CAXUAK010000001.1"/>
</dbReference>
<accession>A0A2K3TWE2</accession>
<name>A0A2K3TWE2_ECOLX</name>
<evidence type="ECO:0000313" key="3">
    <source>
        <dbReference type="Proteomes" id="UP000236598"/>
    </source>
</evidence>
<gene>
    <name evidence="2" type="ORF">C2M16_06160</name>
</gene>
<organism evidence="2 3">
    <name type="scientific">Escherichia coli</name>
    <dbReference type="NCBI Taxonomy" id="562"/>
    <lineage>
        <taxon>Bacteria</taxon>
        <taxon>Pseudomonadati</taxon>
        <taxon>Pseudomonadota</taxon>
        <taxon>Gammaproteobacteria</taxon>
        <taxon>Enterobacterales</taxon>
        <taxon>Enterobacteriaceae</taxon>
        <taxon>Escherichia</taxon>
    </lineage>
</organism>
<comment type="caution">
    <text evidence="2">The sequence shown here is derived from an EMBL/GenBank/DDBJ whole genome shotgun (WGS) entry which is preliminary data.</text>
</comment>
<proteinExistence type="predicted"/>
<reference evidence="2 3" key="1">
    <citation type="submission" date="2018-01" db="EMBL/GenBank/DDBJ databases">
        <title>Draft Genomic Sequencing Of Potential Extraintestinal Pathogenic Escherichia coli B8S18 Isolated From Retail Chicken Skin.</title>
        <authorList>
            <person name="Xu A."/>
            <person name="Tilman S."/>
            <person name="Wisser-Parker K."/>
            <person name="Sheen S."/>
            <person name="Sommers C."/>
        </authorList>
    </citation>
    <scope>NUCLEOTIDE SEQUENCE [LARGE SCALE GENOMIC DNA]</scope>
    <source>
        <strain evidence="2 3">B8S18Com</strain>
    </source>
</reference>
<dbReference type="InterPro" id="IPR025484">
    <property type="entry name" value="DUF4376"/>
</dbReference>
<sequence length="235" mass="26426">MSTFAFSDEPQTLRIFNYAADTQEFIGVSDAYIAPNTGLPECCTTIEPPECQSGFALTFNGETWLAVEDHRGKTAFDTDAGSEVQLHHLGPLPDNVTLLKPDNAFVRWDGKRWQPDIEKARQAKVAEIKQYRDRITADYIIIDNHHFHSDANSRIQQLSLTKMGVAKQIPAGLMWQTKNHNLIELTNEIAARFETETMAHDMRLFAAAQQHIAAVEALTEVQAVMGYDYSSGWQP</sequence>
<dbReference type="Pfam" id="PF14301">
    <property type="entry name" value="DUF4376"/>
    <property type="match status" value="1"/>
</dbReference>
<feature type="domain" description="DUF4376" evidence="1">
    <location>
        <begin position="120"/>
        <end position="223"/>
    </location>
</feature>
<dbReference type="AlphaFoldDB" id="A0A2K3TWE2"/>
<dbReference type="PANTHER" id="PTHR34413:SF2">
    <property type="entry name" value="PROPHAGE TAIL FIBER ASSEMBLY PROTEIN HOMOLOG TFAE-RELATED"/>
    <property type="match status" value="1"/>
</dbReference>
<dbReference type="InterPro" id="IPR051220">
    <property type="entry name" value="TFA_Chaperone"/>
</dbReference>
<evidence type="ECO:0000313" key="2">
    <source>
        <dbReference type="EMBL" id="PNY68619.1"/>
    </source>
</evidence>
<dbReference type="EMBL" id="PPHQ01000004">
    <property type="protein sequence ID" value="PNY68619.1"/>
    <property type="molecule type" value="Genomic_DNA"/>
</dbReference>
<dbReference type="Proteomes" id="UP000236598">
    <property type="component" value="Unassembled WGS sequence"/>
</dbReference>